<name>A0A1E5T431_9FLAO</name>
<dbReference type="Pfam" id="PF00483">
    <property type="entry name" value="NTP_transferase"/>
    <property type="match status" value="1"/>
</dbReference>
<dbReference type="InterPro" id="IPR029044">
    <property type="entry name" value="Nucleotide-diphossugar_trans"/>
</dbReference>
<dbReference type="InterPro" id="IPR005835">
    <property type="entry name" value="NTP_transferase_dom"/>
</dbReference>
<evidence type="ECO:0000313" key="2">
    <source>
        <dbReference type="EMBL" id="OEK06138.1"/>
    </source>
</evidence>
<organism evidence="2 3">
    <name type="scientific">Flavivirga aquatica</name>
    <dbReference type="NCBI Taxonomy" id="1849968"/>
    <lineage>
        <taxon>Bacteria</taxon>
        <taxon>Pseudomonadati</taxon>
        <taxon>Bacteroidota</taxon>
        <taxon>Flavobacteriia</taxon>
        <taxon>Flavobacteriales</taxon>
        <taxon>Flavobacteriaceae</taxon>
        <taxon>Flavivirga</taxon>
    </lineage>
</organism>
<dbReference type="SUPFAM" id="SSF53448">
    <property type="entry name" value="Nucleotide-diphospho-sugar transferases"/>
    <property type="match status" value="1"/>
</dbReference>
<proteinExistence type="predicted"/>
<dbReference type="EMBL" id="MDJD01000049">
    <property type="protein sequence ID" value="OEK06138.1"/>
    <property type="molecule type" value="Genomic_DNA"/>
</dbReference>
<feature type="domain" description="Nucleotidyl transferase" evidence="1">
    <location>
        <begin position="7"/>
        <end position="235"/>
    </location>
</feature>
<dbReference type="InterPro" id="IPR050486">
    <property type="entry name" value="Mannose-1P_guanyltransferase"/>
</dbReference>
<dbReference type="CDD" id="cd04181">
    <property type="entry name" value="NTP_transferase"/>
    <property type="match status" value="1"/>
</dbReference>
<dbReference type="Gene3D" id="2.160.10.10">
    <property type="entry name" value="Hexapeptide repeat proteins"/>
    <property type="match status" value="1"/>
</dbReference>
<evidence type="ECO:0000313" key="3">
    <source>
        <dbReference type="Proteomes" id="UP000095713"/>
    </source>
</evidence>
<protein>
    <submittedName>
        <fullName evidence="2">Nucleotidyltransferase</fullName>
    </submittedName>
</protein>
<dbReference type="GO" id="GO:0016740">
    <property type="term" value="F:transferase activity"/>
    <property type="evidence" value="ECO:0007669"/>
    <property type="project" value="UniProtKB-KW"/>
</dbReference>
<dbReference type="AlphaFoldDB" id="A0A1E5T431"/>
<evidence type="ECO:0000259" key="1">
    <source>
        <dbReference type="Pfam" id="PF00483"/>
    </source>
</evidence>
<gene>
    <name evidence="2" type="ORF">A8C32_19090</name>
</gene>
<dbReference type="Proteomes" id="UP000095713">
    <property type="component" value="Unassembled WGS sequence"/>
</dbReference>
<dbReference type="RefSeq" id="WP_069831027.1">
    <property type="nucleotide sequence ID" value="NZ_MDJD01000049.1"/>
</dbReference>
<comment type="caution">
    <text evidence="2">The sequence shown here is derived from an EMBL/GenBank/DDBJ whole genome shotgun (WGS) entry which is preliminary data.</text>
</comment>
<keyword evidence="3" id="KW-1185">Reference proteome</keyword>
<sequence>MKIIVPMAGRGSRLRPHSLTVPKPLIPVAGQPIVHRLVKDIAKVLNQPIEEIAFVLGDPAWFGDDVVSSLEDLAKSLGAKASIYRQDQPLGTGHAIMCAKPSLSGPAVIAYADTLIKAEFDLDSTVDSVIWTKKVENPEAYGVVKLNENQEIVELVEKPEAFVSDQAVIGIYYFKDVAVLKGKLQEILDENIMNGGEYQINDGIKRMMAEGKVFKTGTVDEWMDCGNKAITIETNQRMLGFLKTDAKEQLVADSVKLDNSKIIEPCFIGENVILKDTTIGPYVSIGDNSVVENSIVKNSLIQTSTTIKNANLDNAMIGNHVKYDGKFTSISIGDYSVLE</sequence>
<dbReference type="PANTHER" id="PTHR22572">
    <property type="entry name" value="SUGAR-1-PHOSPHATE GUANYL TRANSFERASE"/>
    <property type="match status" value="1"/>
</dbReference>
<reference evidence="2 3" key="1">
    <citation type="submission" date="2016-05" db="EMBL/GenBank/DDBJ databases">
        <title>Draft Genome Sequence of Algibacter sp. Strain SK-16 Isolated from the Surface Water of Aburatsubo Inlet.</title>
        <authorList>
            <person name="Wong S.-K."/>
            <person name="Yoshizawa S."/>
            <person name="Nakajima Y."/>
            <person name="Ogura Y."/>
            <person name="Tetsuya H."/>
            <person name="Hamasaki K."/>
        </authorList>
    </citation>
    <scope>NUCLEOTIDE SEQUENCE [LARGE SCALE GENOMIC DNA]</scope>
    <source>
        <strain evidence="2 3">SK-16</strain>
    </source>
</reference>
<dbReference type="STRING" id="1849968.A8C32_19090"/>
<keyword evidence="2" id="KW-0808">Transferase</keyword>
<dbReference type="OrthoDB" id="9803871at2"/>
<accession>A0A1E5T431</accession>
<dbReference type="Gene3D" id="3.90.550.10">
    <property type="entry name" value="Spore Coat Polysaccharide Biosynthesis Protein SpsA, Chain A"/>
    <property type="match status" value="1"/>
</dbReference>